<keyword evidence="14" id="KW-0133">Cell shape</keyword>
<evidence type="ECO:0000256" key="1">
    <source>
        <dbReference type="ARBA" id="ARBA00004651"/>
    </source>
</evidence>
<evidence type="ECO:0000313" key="16">
    <source>
        <dbReference type="Proteomes" id="UP000271533"/>
    </source>
</evidence>
<feature type="transmembrane region" description="Helical" evidence="14">
    <location>
        <begin position="147"/>
        <end position="165"/>
    </location>
</feature>
<dbReference type="GO" id="GO:0009252">
    <property type="term" value="P:peptidoglycan biosynthetic process"/>
    <property type="evidence" value="ECO:0007669"/>
    <property type="project" value="UniProtKB-KW"/>
</dbReference>
<comment type="subcellular location">
    <subcellularLocation>
        <location evidence="1 14">Cell membrane</location>
        <topology evidence="1 14">Multi-pass membrane protein</topology>
    </subcellularLocation>
</comment>
<gene>
    <name evidence="14" type="primary">uppP</name>
    <name evidence="15" type="ORF">D8S97_00350</name>
</gene>
<dbReference type="EC" id="3.6.1.27" evidence="3 14"/>
<keyword evidence="8 14" id="KW-1133">Transmembrane helix</keyword>
<protein>
    <recommendedName>
        <fullName evidence="4 14">Undecaprenyl-diphosphatase</fullName>
        <ecNumber evidence="3 14">3.6.1.27</ecNumber>
    </recommendedName>
    <alternativeName>
        <fullName evidence="12 14">Bacitracin resistance protein</fullName>
    </alternativeName>
    <alternativeName>
        <fullName evidence="11 14">Undecaprenyl pyrophosphate phosphatase</fullName>
    </alternativeName>
</protein>
<organism evidence="15 16">
    <name type="scientific">Buchnera aphidicola subsp. Rhopalosiphum maidis</name>
    <dbReference type="NCBI Taxonomy" id="118109"/>
    <lineage>
        <taxon>Bacteria</taxon>
        <taxon>Pseudomonadati</taxon>
        <taxon>Pseudomonadota</taxon>
        <taxon>Gammaproteobacteria</taxon>
        <taxon>Enterobacterales</taxon>
        <taxon>Erwiniaceae</taxon>
        <taxon>Buchnera</taxon>
    </lineage>
</organism>
<feature type="transmembrane region" description="Helical" evidence="14">
    <location>
        <begin position="47"/>
        <end position="65"/>
    </location>
</feature>
<feature type="transmembrane region" description="Helical" evidence="14">
    <location>
        <begin position="7"/>
        <end position="35"/>
    </location>
</feature>
<dbReference type="EMBL" id="CP032759">
    <property type="protein sequence ID" value="AYN24443.1"/>
    <property type="molecule type" value="Genomic_DNA"/>
</dbReference>
<reference evidence="15 16" key="1">
    <citation type="submission" date="2018-10" db="EMBL/GenBank/DDBJ databases">
        <title>Genome sequence of the corn leaf aphid (Rhopalosiphum maidis Fitch).</title>
        <authorList>
            <person name="Chen W."/>
            <person name="Shakir S."/>
            <person name="Bigham M."/>
            <person name="Fei Z."/>
            <person name="Jander G."/>
        </authorList>
    </citation>
    <scope>NUCLEOTIDE SEQUENCE [LARGE SCALE GENOMIC DNA]</scope>
    <source>
        <strain evidence="15 16">BTI</strain>
    </source>
</reference>
<dbReference type="OrthoDB" id="9808289at2"/>
<proteinExistence type="inferred from homology"/>
<keyword evidence="7 14" id="KW-0378">Hydrolase</keyword>
<evidence type="ECO:0000256" key="14">
    <source>
        <dbReference type="HAMAP-Rule" id="MF_01006"/>
    </source>
</evidence>
<dbReference type="PANTHER" id="PTHR30622:SF3">
    <property type="entry name" value="UNDECAPRENYL-DIPHOSPHATASE"/>
    <property type="match status" value="1"/>
</dbReference>
<evidence type="ECO:0000256" key="13">
    <source>
        <dbReference type="ARBA" id="ARBA00047594"/>
    </source>
</evidence>
<dbReference type="PANTHER" id="PTHR30622">
    <property type="entry name" value="UNDECAPRENYL-DIPHOSPHATASE"/>
    <property type="match status" value="1"/>
</dbReference>
<comment type="catalytic activity">
    <reaction evidence="13 14">
        <text>di-trans,octa-cis-undecaprenyl diphosphate + H2O = di-trans,octa-cis-undecaprenyl phosphate + phosphate + H(+)</text>
        <dbReference type="Rhea" id="RHEA:28094"/>
        <dbReference type="ChEBI" id="CHEBI:15377"/>
        <dbReference type="ChEBI" id="CHEBI:15378"/>
        <dbReference type="ChEBI" id="CHEBI:43474"/>
        <dbReference type="ChEBI" id="CHEBI:58405"/>
        <dbReference type="ChEBI" id="CHEBI:60392"/>
        <dbReference type="EC" id="3.6.1.27"/>
    </reaction>
</comment>
<evidence type="ECO:0000256" key="4">
    <source>
        <dbReference type="ARBA" id="ARBA00021581"/>
    </source>
</evidence>
<dbReference type="GO" id="GO:0071555">
    <property type="term" value="P:cell wall organization"/>
    <property type="evidence" value="ECO:0007669"/>
    <property type="project" value="UniProtKB-KW"/>
</dbReference>
<name>A0A3G2I5T7_BUCRM</name>
<comment type="function">
    <text evidence="14">Catalyzes the dephosphorylation of undecaprenyl diphosphate (UPP). Confers resistance to bacitracin.</text>
</comment>
<evidence type="ECO:0000256" key="5">
    <source>
        <dbReference type="ARBA" id="ARBA00022475"/>
    </source>
</evidence>
<evidence type="ECO:0000256" key="8">
    <source>
        <dbReference type="ARBA" id="ARBA00022989"/>
    </source>
</evidence>
<keyword evidence="14" id="KW-0961">Cell wall biogenesis/degradation</keyword>
<evidence type="ECO:0000256" key="11">
    <source>
        <dbReference type="ARBA" id="ARBA00032707"/>
    </source>
</evidence>
<keyword evidence="5 14" id="KW-1003">Cell membrane</keyword>
<dbReference type="HAMAP" id="MF_01006">
    <property type="entry name" value="Undec_diphosphatase"/>
    <property type="match status" value="1"/>
</dbReference>
<keyword evidence="9 14" id="KW-0472">Membrane</keyword>
<evidence type="ECO:0000256" key="10">
    <source>
        <dbReference type="ARBA" id="ARBA00023251"/>
    </source>
</evidence>
<evidence type="ECO:0000256" key="3">
    <source>
        <dbReference type="ARBA" id="ARBA00012374"/>
    </source>
</evidence>
<evidence type="ECO:0000256" key="2">
    <source>
        <dbReference type="ARBA" id="ARBA00010621"/>
    </source>
</evidence>
<feature type="transmembrane region" description="Helical" evidence="14">
    <location>
        <begin position="86"/>
        <end position="103"/>
    </location>
</feature>
<dbReference type="NCBIfam" id="NF001390">
    <property type="entry name" value="PRK00281.1-4"/>
    <property type="match status" value="1"/>
</dbReference>
<evidence type="ECO:0000256" key="9">
    <source>
        <dbReference type="ARBA" id="ARBA00023136"/>
    </source>
</evidence>
<feature type="transmembrane region" description="Helical" evidence="14">
    <location>
        <begin position="185"/>
        <end position="205"/>
    </location>
</feature>
<dbReference type="InterPro" id="IPR003824">
    <property type="entry name" value="UppP"/>
</dbReference>
<dbReference type="RefSeq" id="WP_158360949.1">
    <property type="nucleotide sequence ID" value="NZ_CP032759.1"/>
</dbReference>
<comment type="miscellaneous">
    <text evidence="14">Bacitracin is thought to be involved in the inhibition of peptidoglycan synthesis by sequestering undecaprenyl diphosphate, thereby reducing the pool of lipid carrier available.</text>
</comment>
<dbReference type="GO" id="GO:0046677">
    <property type="term" value="P:response to antibiotic"/>
    <property type="evidence" value="ECO:0007669"/>
    <property type="project" value="UniProtKB-UniRule"/>
</dbReference>
<evidence type="ECO:0000256" key="12">
    <source>
        <dbReference type="ARBA" id="ARBA00032932"/>
    </source>
</evidence>
<keyword evidence="10 14" id="KW-0046">Antibiotic resistance</keyword>
<dbReference type="GO" id="GO:0005886">
    <property type="term" value="C:plasma membrane"/>
    <property type="evidence" value="ECO:0007669"/>
    <property type="project" value="UniProtKB-SubCell"/>
</dbReference>
<keyword evidence="6 14" id="KW-0812">Transmembrane</keyword>
<dbReference type="Pfam" id="PF02673">
    <property type="entry name" value="BacA"/>
    <property type="match status" value="1"/>
</dbReference>
<dbReference type="Proteomes" id="UP000271533">
    <property type="component" value="Chromosome"/>
</dbReference>
<keyword evidence="14" id="KW-0573">Peptidoglycan synthesis</keyword>
<accession>A0A3G2I5T7</accession>
<evidence type="ECO:0000256" key="6">
    <source>
        <dbReference type="ARBA" id="ARBA00022692"/>
    </source>
</evidence>
<dbReference type="GO" id="GO:0008360">
    <property type="term" value="P:regulation of cell shape"/>
    <property type="evidence" value="ECO:0007669"/>
    <property type="project" value="UniProtKB-KW"/>
</dbReference>
<feature type="transmembrane region" description="Helical" evidence="14">
    <location>
        <begin position="217"/>
        <end position="235"/>
    </location>
</feature>
<evidence type="ECO:0000256" key="7">
    <source>
        <dbReference type="ARBA" id="ARBA00022801"/>
    </source>
</evidence>
<dbReference type="AlphaFoldDB" id="A0A3G2I5T7"/>
<comment type="similarity">
    <text evidence="2 14">Belongs to the UppP family.</text>
</comment>
<feature type="transmembrane region" description="Helical" evidence="14">
    <location>
        <begin position="241"/>
        <end position="264"/>
    </location>
</feature>
<feature type="transmembrane region" description="Helical" evidence="14">
    <location>
        <begin position="109"/>
        <end position="127"/>
    </location>
</feature>
<dbReference type="GO" id="GO:0050380">
    <property type="term" value="F:undecaprenyl-diphosphatase activity"/>
    <property type="evidence" value="ECO:0007669"/>
    <property type="project" value="UniProtKB-UniRule"/>
</dbReference>
<evidence type="ECO:0000313" key="15">
    <source>
        <dbReference type="EMBL" id="AYN24443.1"/>
    </source>
</evidence>
<sequence length="265" mass="30292">MFFLHKIIISIFIGITQGIAEFFPISSTGHMIIFIHWLNVENKETQMLETFVQLGSTLAVFLFFYKKILKLLKLKTKKEKNKTKKIHILLSILPTIFLGIIFYNKIKLLFNYINVMYALILGGFFLIISEKFKPKKSKTNSIKDINLIQSLIIGFFQTLCLYPGFSRSGASIAISMLLGLKRSVAINFSFIISIPLIAGASILDLIKNIQNINVLNISYFLTGFIVSFLVSFIFMKKLIKILNKVSLTFFGIYRFLIAGLIYLIK</sequence>